<gene>
    <name evidence="2" type="ORF">HF992_04855</name>
</gene>
<sequence>MAVHYSAVASDIMEQCFIPIFLASKAEREWDFSNKEREILGDVLPIMEELRDLFLPYEEKIKAYHLMGYGLTLLQCAYLTLVDEGNAPQTMEDVHEGCLGFSAETIQELLRDLVNTEIEHMNQEADFWERLEQSSMKAESKWYMSLFYRNPLASMKELVDLSRKLVELYQPYLEKGRAERQAYAEHFSLEEFLTSSNYFSQYSTGVFPENDYHLYLVSPWLLRFASYNNTDGTGYFIVSCRVDQLLESHHELDVDTFTTTIKVISDATRYNVLVELTKPHAKSKDIAESLDITGAAVSFHTQKLINAQLLVINRKDKDIKYNVNKALLREVIAKLQNDFALEEND</sequence>
<dbReference type="Proteomes" id="UP000522720">
    <property type="component" value="Unassembled WGS sequence"/>
</dbReference>
<dbReference type="RefSeq" id="WP_168548935.1">
    <property type="nucleotide sequence ID" value="NZ_JAAXPR010000006.1"/>
</dbReference>
<evidence type="ECO:0000313" key="2">
    <source>
        <dbReference type="EMBL" id="NKZ20176.1"/>
    </source>
</evidence>
<dbReference type="InterPro" id="IPR036390">
    <property type="entry name" value="WH_DNA-bd_sf"/>
</dbReference>
<dbReference type="EMBL" id="JAAXPR010000006">
    <property type="protein sequence ID" value="NKZ20176.1"/>
    <property type="molecule type" value="Genomic_DNA"/>
</dbReference>
<protein>
    <submittedName>
        <fullName evidence="2">ArsR family transcriptional regulator</fullName>
    </submittedName>
</protein>
<accession>A0A7X6S1H4</accession>
<keyword evidence="3" id="KW-1185">Reference proteome</keyword>
<name>A0A7X6S1H4_9STRE</name>
<proteinExistence type="predicted"/>
<dbReference type="SUPFAM" id="SSF46785">
    <property type="entry name" value="Winged helix' DNA-binding domain"/>
    <property type="match status" value="1"/>
</dbReference>
<organism evidence="2 3">
    <name type="scientific">Streptococcus ovuberis</name>
    <dbReference type="NCBI Taxonomy" id="1936207"/>
    <lineage>
        <taxon>Bacteria</taxon>
        <taxon>Bacillati</taxon>
        <taxon>Bacillota</taxon>
        <taxon>Bacilli</taxon>
        <taxon>Lactobacillales</taxon>
        <taxon>Streptococcaceae</taxon>
        <taxon>Streptococcus</taxon>
    </lineage>
</organism>
<reference evidence="2 3" key="1">
    <citation type="submission" date="2020-04" db="EMBL/GenBank/DDBJ databases">
        <title>MicrobeNet Type strains.</title>
        <authorList>
            <person name="Nicholson A.C."/>
        </authorList>
    </citation>
    <scope>NUCLEOTIDE SEQUENCE [LARGE SCALE GENOMIC DNA]</scope>
    <source>
        <strain evidence="2 3">CCUG 69612</strain>
    </source>
</reference>
<dbReference type="InterPro" id="IPR036388">
    <property type="entry name" value="WH-like_DNA-bd_sf"/>
</dbReference>
<feature type="domain" description="HTH arsR-type" evidence="1">
    <location>
        <begin position="249"/>
        <end position="343"/>
    </location>
</feature>
<evidence type="ECO:0000313" key="3">
    <source>
        <dbReference type="Proteomes" id="UP000522720"/>
    </source>
</evidence>
<dbReference type="AlphaFoldDB" id="A0A7X6S1H4"/>
<comment type="caution">
    <text evidence="2">The sequence shown here is derived from an EMBL/GenBank/DDBJ whole genome shotgun (WGS) entry which is preliminary data.</text>
</comment>
<dbReference type="GO" id="GO:0003700">
    <property type="term" value="F:DNA-binding transcription factor activity"/>
    <property type="evidence" value="ECO:0007669"/>
    <property type="project" value="InterPro"/>
</dbReference>
<dbReference type="InterPro" id="IPR001845">
    <property type="entry name" value="HTH_ArsR_DNA-bd_dom"/>
</dbReference>
<evidence type="ECO:0000259" key="1">
    <source>
        <dbReference type="PROSITE" id="PS50987"/>
    </source>
</evidence>
<dbReference type="SMART" id="SM00418">
    <property type="entry name" value="HTH_ARSR"/>
    <property type="match status" value="1"/>
</dbReference>
<dbReference type="Gene3D" id="1.10.10.10">
    <property type="entry name" value="Winged helix-like DNA-binding domain superfamily/Winged helix DNA-binding domain"/>
    <property type="match status" value="1"/>
</dbReference>
<dbReference type="PROSITE" id="PS50987">
    <property type="entry name" value="HTH_ARSR_2"/>
    <property type="match status" value="1"/>
</dbReference>